<dbReference type="Proteomes" id="UP000234323">
    <property type="component" value="Unassembled WGS sequence"/>
</dbReference>
<evidence type="ECO:0000313" key="1">
    <source>
        <dbReference type="EMBL" id="PKY60443.1"/>
    </source>
</evidence>
<dbReference type="EMBL" id="LLXI01004274">
    <property type="protein sequence ID" value="PKY60443.1"/>
    <property type="molecule type" value="Genomic_DNA"/>
</dbReference>
<evidence type="ECO:0000313" key="2">
    <source>
        <dbReference type="Proteomes" id="UP000234323"/>
    </source>
</evidence>
<organism evidence="1 2">
    <name type="scientific">Rhizophagus irregularis</name>
    <dbReference type="NCBI Taxonomy" id="588596"/>
    <lineage>
        <taxon>Eukaryota</taxon>
        <taxon>Fungi</taxon>
        <taxon>Fungi incertae sedis</taxon>
        <taxon>Mucoromycota</taxon>
        <taxon>Glomeromycotina</taxon>
        <taxon>Glomeromycetes</taxon>
        <taxon>Glomerales</taxon>
        <taxon>Glomeraceae</taxon>
        <taxon>Rhizophagus</taxon>
    </lineage>
</organism>
<accession>A0A2I1HNQ9</accession>
<name>A0A2I1HNQ9_9GLOM</name>
<proteinExistence type="predicted"/>
<sequence>MLFKRIIISKAFFILIRKVIHKQIRFFVNNRNLFIINEFFVTIFFWCLKI</sequence>
<keyword evidence="2" id="KW-1185">Reference proteome</keyword>
<protein>
    <submittedName>
        <fullName evidence="1">Uncharacterized protein</fullName>
    </submittedName>
</protein>
<reference evidence="1 2" key="1">
    <citation type="submission" date="2015-10" db="EMBL/GenBank/DDBJ databases">
        <title>Genome analyses suggest a sexual origin of heterokaryosis in a supposedly ancient asexual fungus.</title>
        <authorList>
            <person name="Ropars J."/>
            <person name="Sedzielewska K."/>
            <person name="Noel J."/>
            <person name="Charron P."/>
            <person name="Farinelli L."/>
            <person name="Marton T."/>
            <person name="Kruger M."/>
            <person name="Pelin A."/>
            <person name="Brachmann A."/>
            <person name="Corradi N."/>
        </authorList>
    </citation>
    <scope>NUCLEOTIDE SEQUENCE [LARGE SCALE GENOMIC DNA]</scope>
    <source>
        <strain evidence="1 2">A4</strain>
    </source>
</reference>
<dbReference type="AlphaFoldDB" id="A0A2I1HNQ9"/>
<gene>
    <name evidence="1" type="ORF">RhiirA4_181039</name>
</gene>
<comment type="caution">
    <text evidence="1">The sequence shown here is derived from an EMBL/GenBank/DDBJ whole genome shotgun (WGS) entry which is preliminary data.</text>
</comment>